<evidence type="ECO:0000313" key="1">
    <source>
        <dbReference type="EMBL" id="MBT0724853.1"/>
    </source>
</evidence>
<gene>
    <name evidence="1" type="ORF">HH682_10525</name>
</gene>
<dbReference type="EMBL" id="JABBFR010000013">
    <property type="protein sequence ID" value="MBT0724853.1"/>
    <property type="molecule type" value="Genomic_DNA"/>
</dbReference>
<comment type="caution">
    <text evidence="1">The sequence shown here is derived from an EMBL/GenBank/DDBJ whole genome shotgun (WGS) entry which is preliminary data.</text>
</comment>
<name>A0ABS5SXM6_9GAMM</name>
<reference evidence="1 2" key="1">
    <citation type="submission" date="2020-04" db="EMBL/GenBank/DDBJ databases">
        <title>Genome sequencing of Rosenbergiella species.</title>
        <authorList>
            <person name="Alvarez-Perez S."/>
            <person name="Lievens B."/>
        </authorList>
    </citation>
    <scope>NUCLEOTIDE SEQUENCE [LARGE SCALE GENOMIC DNA]</scope>
    <source>
        <strain evidence="1 2">S61</strain>
    </source>
</reference>
<accession>A0ABS5SXM6</accession>
<keyword evidence="2" id="KW-1185">Reference proteome</keyword>
<proteinExistence type="predicted"/>
<protein>
    <submittedName>
        <fullName evidence="1">Uncharacterized protein</fullName>
    </submittedName>
</protein>
<dbReference type="Proteomes" id="UP000790096">
    <property type="component" value="Unassembled WGS sequence"/>
</dbReference>
<sequence>MEVKKGQGKILAIPDSGNIDHVEDNALALPLESSEQDCAQLTRYYPAPHTAERLEIR</sequence>
<evidence type="ECO:0000313" key="2">
    <source>
        <dbReference type="Proteomes" id="UP000790096"/>
    </source>
</evidence>
<dbReference type="RefSeq" id="WP_214237511.1">
    <property type="nucleotide sequence ID" value="NZ_JABBFR010000013.1"/>
</dbReference>
<organism evidence="1 2">
    <name type="scientific">Rosenbergiella gaditana</name>
    <dbReference type="NCBI Taxonomy" id="2726987"/>
    <lineage>
        <taxon>Bacteria</taxon>
        <taxon>Pseudomonadati</taxon>
        <taxon>Pseudomonadota</taxon>
        <taxon>Gammaproteobacteria</taxon>
        <taxon>Enterobacterales</taxon>
        <taxon>Erwiniaceae</taxon>
        <taxon>Rosenbergiella</taxon>
    </lineage>
</organism>